<protein>
    <submittedName>
        <fullName evidence="8">ComEC/Rec2 family competence protein</fullName>
    </submittedName>
</protein>
<comment type="subcellular location">
    <subcellularLocation>
        <location evidence="1">Cell membrane</location>
        <topology evidence="1">Multi-pass membrane protein</topology>
    </subcellularLocation>
</comment>
<evidence type="ECO:0000256" key="6">
    <source>
        <dbReference type="SAM" id="Phobius"/>
    </source>
</evidence>
<dbReference type="PANTHER" id="PTHR30619:SF1">
    <property type="entry name" value="RECOMBINATION PROTEIN 2"/>
    <property type="match status" value="1"/>
</dbReference>
<keyword evidence="4 6" id="KW-1133">Transmembrane helix</keyword>
<feature type="transmembrane region" description="Helical" evidence="6">
    <location>
        <begin position="12"/>
        <end position="36"/>
    </location>
</feature>
<keyword evidence="3 6" id="KW-0812">Transmembrane</keyword>
<keyword evidence="5 6" id="KW-0472">Membrane</keyword>
<feature type="transmembrane region" description="Helical" evidence="6">
    <location>
        <begin position="237"/>
        <end position="254"/>
    </location>
</feature>
<dbReference type="InterPro" id="IPR004477">
    <property type="entry name" value="ComEC_N"/>
</dbReference>
<evidence type="ECO:0000256" key="2">
    <source>
        <dbReference type="ARBA" id="ARBA00022475"/>
    </source>
</evidence>
<dbReference type="InterPro" id="IPR052159">
    <property type="entry name" value="Competence_DNA_uptake"/>
</dbReference>
<name>A0A7C3WTB1_9BACT</name>
<feature type="transmembrane region" description="Helical" evidence="6">
    <location>
        <begin position="213"/>
        <end position="232"/>
    </location>
</feature>
<feature type="domain" description="ComEC/Rec2-related protein" evidence="7">
    <location>
        <begin position="190"/>
        <end position="418"/>
    </location>
</feature>
<reference evidence="8" key="1">
    <citation type="journal article" date="2020" name="mSystems">
        <title>Genome- and Community-Level Interaction Insights into Carbon Utilization and Element Cycling Functions of Hydrothermarchaeota in Hydrothermal Sediment.</title>
        <authorList>
            <person name="Zhou Z."/>
            <person name="Liu Y."/>
            <person name="Xu W."/>
            <person name="Pan J."/>
            <person name="Luo Z.H."/>
            <person name="Li M."/>
        </authorList>
    </citation>
    <scope>NUCLEOTIDE SEQUENCE [LARGE SCALE GENOMIC DNA]</scope>
    <source>
        <strain evidence="8">SpSt-751</strain>
    </source>
</reference>
<gene>
    <name evidence="8" type="ORF">ENV35_06715</name>
</gene>
<feature type="transmembrane region" description="Helical" evidence="6">
    <location>
        <begin position="389"/>
        <end position="407"/>
    </location>
</feature>
<dbReference type="PANTHER" id="PTHR30619">
    <property type="entry name" value="DNA INTERNALIZATION/COMPETENCE PROTEIN COMEC/REC2"/>
    <property type="match status" value="1"/>
</dbReference>
<evidence type="ECO:0000259" key="7">
    <source>
        <dbReference type="Pfam" id="PF03772"/>
    </source>
</evidence>
<feature type="transmembrane region" description="Helical" evidence="6">
    <location>
        <begin position="414"/>
        <end position="431"/>
    </location>
</feature>
<comment type="caution">
    <text evidence="8">The sequence shown here is derived from an EMBL/GenBank/DDBJ whole genome shotgun (WGS) entry which is preliminary data.</text>
</comment>
<dbReference type="GO" id="GO:0005886">
    <property type="term" value="C:plasma membrane"/>
    <property type="evidence" value="ECO:0007669"/>
    <property type="project" value="UniProtKB-SubCell"/>
</dbReference>
<feature type="transmembrane region" description="Helical" evidence="6">
    <location>
        <begin position="333"/>
        <end position="352"/>
    </location>
</feature>
<dbReference type="NCBIfam" id="TIGR00360">
    <property type="entry name" value="ComEC_N-term"/>
    <property type="match status" value="1"/>
</dbReference>
<evidence type="ECO:0000256" key="1">
    <source>
        <dbReference type="ARBA" id="ARBA00004651"/>
    </source>
</evidence>
<dbReference type="AlphaFoldDB" id="A0A7C3WTB1"/>
<evidence type="ECO:0000256" key="3">
    <source>
        <dbReference type="ARBA" id="ARBA00022692"/>
    </source>
</evidence>
<feature type="transmembrane region" description="Helical" evidence="6">
    <location>
        <begin position="288"/>
        <end position="313"/>
    </location>
</feature>
<feature type="transmembrane region" description="Helical" evidence="6">
    <location>
        <begin position="43"/>
        <end position="60"/>
    </location>
</feature>
<dbReference type="EMBL" id="DTGA01000173">
    <property type="protein sequence ID" value="HGB31549.1"/>
    <property type="molecule type" value="Genomic_DNA"/>
</dbReference>
<accession>A0A7C3WTB1</accession>
<feature type="transmembrane region" description="Helical" evidence="6">
    <location>
        <begin position="260"/>
        <end position="276"/>
    </location>
</feature>
<proteinExistence type="predicted"/>
<sequence>MKIPYSFVFFTSYAIGIIISKYHFSFGIPIFILSTLISLRKKFLLIFLSLSFFFLGFLLYRSSLPQYELFSKKYDEICGEVKDVLFSQNYIQYVIEPNINKEKFILSVSRSVKYEVGDVLLLKGVEYYPLENNNIWSENILYKIKVKEIQLVNHRNINRFKILRLKLKKYVDYILSPFKNDKKEFIKAITIGEKMGLNKNVKDIFSETGTSHLLAISGLHVSFLIGIFITLLPFRKILSRIIFLPILLFYGFIIGDNPPIWRVIGEYIFLLLAFLFRREEDTLNAIFWVALINLIISPLKLFNLSFQLSYLSMLGLLYKPKFPKFLPNFFQEIWESSFWLMIFLSPINLYYFKKISFISIFSNIFSIPIFYAILILSFLLFFINIYPLNYIFVKIISVLIDILLNGLQFILSHYKISLVISLFLIFLPIIIKKREDYELLGV</sequence>
<organism evidence="8">
    <name type="scientific">Dictyoglomus turgidum</name>
    <dbReference type="NCBI Taxonomy" id="513050"/>
    <lineage>
        <taxon>Bacteria</taxon>
        <taxon>Pseudomonadati</taxon>
        <taxon>Dictyoglomota</taxon>
        <taxon>Dictyoglomia</taxon>
        <taxon>Dictyoglomales</taxon>
        <taxon>Dictyoglomaceae</taxon>
        <taxon>Dictyoglomus</taxon>
    </lineage>
</organism>
<evidence type="ECO:0000256" key="4">
    <source>
        <dbReference type="ARBA" id="ARBA00022989"/>
    </source>
</evidence>
<feature type="transmembrane region" description="Helical" evidence="6">
    <location>
        <begin position="364"/>
        <end position="383"/>
    </location>
</feature>
<keyword evidence="2" id="KW-1003">Cell membrane</keyword>
<evidence type="ECO:0000313" key="8">
    <source>
        <dbReference type="EMBL" id="HGB31549.1"/>
    </source>
</evidence>
<evidence type="ECO:0000256" key="5">
    <source>
        <dbReference type="ARBA" id="ARBA00023136"/>
    </source>
</evidence>
<dbReference type="Pfam" id="PF03772">
    <property type="entry name" value="Competence"/>
    <property type="match status" value="1"/>
</dbReference>